<organism evidence="2 3">
    <name type="scientific">Diaphorobacter aerolatus</name>
    <dbReference type="NCBI Taxonomy" id="1288495"/>
    <lineage>
        <taxon>Bacteria</taxon>
        <taxon>Pseudomonadati</taxon>
        <taxon>Pseudomonadota</taxon>
        <taxon>Betaproteobacteria</taxon>
        <taxon>Burkholderiales</taxon>
        <taxon>Comamonadaceae</taxon>
        <taxon>Diaphorobacter</taxon>
    </lineage>
</organism>
<reference evidence="2 3" key="1">
    <citation type="submission" date="2020-08" db="EMBL/GenBank/DDBJ databases">
        <title>Genome sequence of Diaphorobacter aerolatus KACC 16536T.</title>
        <authorList>
            <person name="Hyun D.-W."/>
            <person name="Bae J.-W."/>
        </authorList>
    </citation>
    <scope>NUCLEOTIDE SEQUENCE [LARGE SCALE GENOMIC DNA]</scope>
    <source>
        <strain evidence="2 3">KACC 16536</strain>
    </source>
</reference>
<feature type="domain" description="ASCH" evidence="1">
    <location>
        <begin position="18"/>
        <end position="75"/>
    </location>
</feature>
<evidence type="ECO:0000313" key="2">
    <source>
        <dbReference type="EMBL" id="QNP48438.1"/>
    </source>
</evidence>
<dbReference type="RefSeq" id="WP_187724036.1">
    <property type="nucleotide sequence ID" value="NZ_CP060783.1"/>
</dbReference>
<dbReference type="Gene3D" id="2.30.130.30">
    <property type="entry name" value="Hypothetical protein"/>
    <property type="match status" value="1"/>
</dbReference>
<sequence>MPPFIECSPPQGGRAVLLSIKPRYSQLIVAGVKRVEFRRAWAAEPVRAIAIYSSSPEQKIVGLIEVKSVEVASLTALWEFNEELGGG</sequence>
<accession>A0A7H0GJH2</accession>
<protein>
    <submittedName>
        <fullName evidence="2">ASCH domain-containing protein</fullName>
    </submittedName>
</protein>
<dbReference type="InterPro" id="IPR015947">
    <property type="entry name" value="PUA-like_sf"/>
</dbReference>
<dbReference type="Pfam" id="PF04266">
    <property type="entry name" value="ASCH"/>
    <property type="match status" value="1"/>
</dbReference>
<dbReference type="SUPFAM" id="SSF88697">
    <property type="entry name" value="PUA domain-like"/>
    <property type="match status" value="1"/>
</dbReference>
<dbReference type="KEGG" id="daer:H9K75_21235"/>
<dbReference type="AlphaFoldDB" id="A0A7H0GJH2"/>
<dbReference type="InterPro" id="IPR007374">
    <property type="entry name" value="ASCH_domain"/>
</dbReference>
<name>A0A7H0GJH2_9BURK</name>
<evidence type="ECO:0000259" key="1">
    <source>
        <dbReference type="Pfam" id="PF04266"/>
    </source>
</evidence>
<dbReference type="EMBL" id="CP060783">
    <property type="protein sequence ID" value="QNP48438.1"/>
    <property type="molecule type" value="Genomic_DNA"/>
</dbReference>
<dbReference type="Proteomes" id="UP000516028">
    <property type="component" value="Chromosome"/>
</dbReference>
<proteinExistence type="predicted"/>
<gene>
    <name evidence="2" type="ORF">H9K75_21235</name>
</gene>
<evidence type="ECO:0000313" key="3">
    <source>
        <dbReference type="Proteomes" id="UP000516028"/>
    </source>
</evidence>
<keyword evidence="3" id="KW-1185">Reference proteome</keyword>